<gene>
    <name evidence="3" type="ORF">MM171B01050_0027</name>
</gene>
<sequence>MGNNHELGEKLKQARQVKALTLRSLAQATGISASHLGRIERGERFPSGHMLKKLAGPLGLEETSLLTLAGMMSENPGPATTGRLDPYVAAVLAQEPVKIQRMAISILSVIKTMTEAVRNNGAHMP</sequence>
<dbReference type="Gene3D" id="1.10.260.40">
    <property type="entry name" value="lambda repressor-like DNA-binding domains"/>
    <property type="match status" value="1"/>
</dbReference>
<dbReference type="InterPro" id="IPR001387">
    <property type="entry name" value="Cro/C1-type_HTH"/>
</dbReference>
<keyword evidence="1" id="KW-0238">DNA-binding</keyword>
<dbReference type="GO" id="GO:0003677">
    <property type="term" value="F:DNA binding"/>
    <property type="evidence" value="ECO:0007669"/>
    <property type="project" value="UniProtKB-KW"/>
</dbReference>
<name>A0A6M3M562_9ZZZZ</name>
<proteinExistence type="predicted"/>
<dbReference type="PANTHER" id="PTHR46797">
    <property type="entry name" value="HTH-TYPE TRANSCRIPTIONAL REGULATOR"/>
    <property type="match status" value="1"/>
</dbReference>
<dbReference type="InterPro" id="IPR010982">
    <property type="entry name" value="Lambda_DNA-bd_dom_sf"/>
</dbReference>
<dbReference type="CDD" id="cd00093">
    <property type="entry name" value="HTH_XRE"/>
    <property type="match status" value="1"/>
</dbReference>
<dbReference type="SUPFAM" id="SSF47413">
    <property type="entry name" value="lambda repressor-like DNA-binding domains"/>
    <property type="match status" value="1"/>
</dbReference>
<dbReference type="SMART" id="SM00530">
    <property type="entry name" value="HTH_XRE"/>
    <property type="match status" value="1"/>
</dbReference>
<dbReference type="AlphaFoldDB" id="A0A6M3M562"/>
<dbReference type="PANTHER" id="PTHR46797:SF1">
    <property type="entry name" value="METHYLPHOSPHONATE SYNTHASE"/>
    <property type="match status" value="1"/>
</dbReference>
<dbReference type="GO" id="GO:0005829">
    <property type="term" value="C:cytosol"/>
    <property type="evidence" value="ECO:0007669"/>
    <property type="project" value="TreeGrafter"/>
</dbReference>
<reference evidence="3" key="1">
    <citation type="submission" date="2020-03" db="EMBL/GenBank/DDBJ databases">
        <title>The deep terrestrial virosphere.</title>
        <authorList>
            <person name="Holmfeldt K."/>
            <person name="Nilsson E."/>
            <person name="Simone D."/>
            <person name="Lopez-Fernandez M."/>
            <person name="Wu X."/>
            <person name="de Brujin I."/>
            <person name="Lundin D."/>
            <person name="Andersson A."/>
            <person name="Bertilsson S."/>
            <person name="Dopson M."/>
        </authorList>
    </citation>
    <scope>NUCLEOTIDE SEQUENCE</scope>
    <source>
        <strain evidence="3">MM171B01050</strain>
    </source>
</reference>
<dbReference type="GO" id="GO:0003700">
    <property type="term" value="F:DNA-binding transcription factor activity"/>
    <property type="evidence" value="ECO:0007669"/>
    <property type="project" value="TreeGrafter"/>
</dbReference>
<dbReference type="PROSITE" id="PS50943">
    <property type="entry name" value="HTH_CROC1"/>
    <property type="match status" value="1"/>
</dbReference>
<protein>
    <submittedName>
        <fullName evidence="3">Putative DNA binding, helix-turn-helix domain containing protein</fullName>
    </submittedName>
</protein>
<accession>A0A6M3M562</accession>
<evidence type="ECO:0000259" key="2">
    <source>
        <dbReference type="PROSITE" id="PS50943"/>
    </source>
</evidence>
<organism evidence="3">
    <name type="scientific">viral metagenome</name>
    <dbReference type="NCBI Taxonomy" id="1070528"/>
    <lineage>
        <taxon>unclassified sequences</taxon>
        <taxon>metagenomes</taxon>
        <taxon>organismal metagenomes</taxon>
    </lineage>
</organism>
<dbReference type="Pfam" id="PF13560">
    <property type="entry name" value="HTH_31"/>
    <property type="match status" value="1"/>
</dbReference>
<dbReference type="InterPro" id="IPR050807">
    <property type="entry name" value="TransReg_Diox_bact_type"/>
</dbReference>
<evidence type="ECO:0000313" key="3">
    <source>
        <dbReference type="EMBL" id="QJB02887.1"/>
    </source>
</evidence>
<dbReference type="EMBL" id="MT143812">
    <property type="protein sequence ID" value="QJB02887.1"/>
    <property type="molecule type" value="Genomic_DNA"/>
</dbReference>
<evidence type="ECO:0000256" key="1">
    <source>
        <dbReference type="ARBA" id="ARBA00023125"/>
    </source>
</evidence>
<feature type="domain" description="HTH cro/C1-type" evidence="2">
    <location>
        <begin position="11"/>
        <end position="65"/>
    </location>
</feature>